<dbReference type="PROSITE" id="PS50102">
    <property type="entry name" value="RRM"/>
    <property type="match status" value="1"/>
</dbReference>
<dbReference type="CDD" id="cd12372">
    <property type="entry name" value="RRM_CFIm68_CFIm59"/>
    <property type="match status" value="1"/>
</dbReference>
<proteinExistence type="inferred from homology"/>
<dbReference type="EMBL" id="JAGHQL010000095">
    <property type="protein sequence ID" value="KAH0538822.1"/>
    <property type="molecule type" value="Genomic_DNA"/>
</dbReference>
<gene>
    <name evidence="5" type="ORF">FGG08_004598</name>
</gene>
<feature type="region of interest" description="Disordered" evidence="3">
    <location>
        <begin position="193"/>
        <end position="250"/>
    </location>
</feature>
<dbReference type="Gene3D" id="3.30.70.330">
    <property type="match status" value="1"/>
</dbReference>
<dbReference type="InterPro" id="IPR012677">
    <property type="entry name" value="Nucleotide-bd_a/b_plait_sf"/>
</dbReference>
<dbReference type="AlphaFoldDB" id="A0A9P8I4R3"/>
<feature type="compositionally biased region" description="Basic and acidic residues" evidence="3">
    <location>
        <begin position="53"/>
        <end position="63"/>
    </location>
</feature>
<evidence type="ECO:0000256" key="2">
    <source>
        <dbReference type="PROSITE-ProRule" id="PRU00176"/>
    </source>
</evidence>
<reference evidence="5" key="1">
    <citation type="submission" date="2021-03" db="EMBL/GenBank/DDBJ databases">
        <title>Comparative genomics and phylogenomic investigation of the class Geoglossomycetes provide insights into ecological specialization and systematics.</title>
        <authorList>
            <person name="Melie T."/>
            <person name="Pirro S."/>
            <person name="Miller A.N."/>
            <person name="Quandt A."/>
        </authorList>
    </citation>
    <scope>NUCLEOTIDE SEQUENCE</scope>
    <source>
        <strain evidence="5">GBOQ0MN5Z8</strain>
    </source>
</reference>
<dbReference type="GO" id="GO:0006397">
    <property type="term" value="P:mRNA processing"/>
    <property type="evidence" value="ECO:0007669"/>
    <property type="project" value="UniProtKB-KW"/>
</dbReference>
<dbReference type="GO" id="GO:0005634">
    <property type="term" value="C:nucleus"/>
    <property type="evidence" value="ECO:0007669"/>
    <property type="project" value="UniProtKB-SubCell"/>
</dbReference>
<sequence>MAEEDTFDIDIYGDIDNEPQSGDHYKKEENEELILDDNYANTTSHDTNGASRVKLEEHEEDTKMANSGSEGPNGVQKIATSDGSSGVEQNPPKLPPQKQGVKRKEAPDNRPVEQNATTALFISDLHWWTTDDDIRGWINQAECEDELKDITFSEHKVNGKSKGQAFVEFTSPQAATAAKQKIEAFHGQGYSTKRHTVSFTSPATNPFRTLPKDAPARGKDGPRDRDNRSQTGSFSNPTGVSAGPNPPQVNFGMNNMGGGGFRGGRGGFGGRGGPMSNMGGGGYGQRSFSGPMGGGPPGGFQGGPMGGFQGSPMQGMQQFGGGFQNRGGMMGGMRGGPIGGRGGRGGMGPNGMMGGMGGMGMGGMGMGGGMPGQMGGIGGGMNMGQMGAGGQGMDGFNNPMAGGFNSPMMGKYFHNRGSASSRANTRDGQHTANPVVNSLIFQSGQLKSSFFVSGQGGFQGPTPHFNPAFFGGHNQNGAGDGNWNPHGAKRPRPE</sequence>
<dbReference type="InterPro" id="IPR000504">
    <property type="entry name" value="RRM_dom"/>
</dbReference>
<protein>
    <recommendedName>
        <fullName evidence="4">RRM domain-containing protein</fullName>
    </recommendedName>
</protein>
<feature type="compositionally biased region" description="Polar residues" evidence="3">
    <location>
        <begin position="78"/>
        <end position="88"/>
    </location>
</feature>
<dbReference type="PANTHER" id="PTHR23204">
    <property type="entry name" value="CLEAVAGE AND POLYADENYLATION SPECIFIC FACTOR"/>
    <property type="match status" value="1"/>
</dbReference>
<comment type="similarity">
    <text evidence="1">Belongs to the RRM CPSF6/7 family.</text>
</comment>
<evidence type="ECO:0000259" key="4">
    <source>
        <dbReference type="PROSITE" id="PS50102"/>
    </source>
</evidence>
<dbReference type="SMART" id="SM00360">
    <property type="entry name" value="RRM"/>
    <property type="match status" value="1"/>
</dbReference>
<evidence type="ECO:0000313" key="6">
    <source>
        <dbReference type="Proteomes" id="UP000698800"/>
    </source>
</evidence>
<dbReference type="InterPro" id="IPR034772">
    <property type="entry name" value="CPSF6/7"/>
</dbReference>
<dbReference type="Proteomes" id="UP000698800">
    <property type="component" value="Unassembled WGS sequence"/>
</dbReference>
<feature type="compositionally biased region" description="Polar residues" evidence="3">
    <location>
        <begin position="39"/>
        <end position="50"/>
    </location>
</feature>
<feature type="compositionally biased region" description="Polar residues" evidence="3">
    <location>
        <begin position="197"/>
        <end position="207"/>
    </location>
</feature>
<comment type="caution">
    <text evidence="5">The sequence shown here is derived from an EMBL/GenBank/DDBJ whole genome shotgun (WGS) entry which is preliminary data.</text>
</comment>
<feature type="compositionally biased region" description="Basic and acidic residues" evidence="3">
    <location>
        <begin position="210"/>
        <end position="228"/>
    </location>
</feature>
<dbReference type="InterPro" id="IPR035979">
    <property type="entry name" value="RBD_domain_sf"/>
</dbReference>
<dbReference type="SUPFAM" id="SSF54928">
    <property type="entry name" value="RNA-binding domain, RBD"/>
    <property type="match status" value="1"/>
</dbReference>
<dbReference type="Pfam" id="PF00076">
    <property type="entry name" value="RRM_1"/>
    <property type="match status" value="1"/>
</dbReference>
<feature type="region of interest" description="Disordered" evidence="3">
    <location>
        <begin position="1"/>
        <end position="115"/>
    </location>
</feature>
<feature type="domain" description="RRM" evidence="4">
    <location>
        <begin position="118"/>
        <end position="202"/>
    </location>
</feature>
<keyword evidence="6" id="KW-1185">Reference proteome</keyword>
<name>A0A9P8I4R3_9PEZI</name>
<evidence type="ECO:0000256" key="3">
    <source>
        <dbReference type="SAM" id="MobiDB-lite"/>
    </source>
</evidence>
<keyword evidence="2" id="KW-0694">RNA-binding</keyword>
<dbReference type="OrthoDB" id="10065185at2759"/>
<organism evidence="5 6">
    <name type="scientific">Glutinoglossum americanum</name>
    <dbReference type="NCBI Taxonomy" id="1670608"/>
    <lineage>
        <taxon>Eukaryota</taxon>
        <taxon>Fungi</taxon>
        <taxon>Dikarya</taxon>
        <taxon>Ascomycota</taxon>
        <taxon>Pezizomycotina</taxon>
        <taxon>Geoglossomycetes</taxon>
        <taxon>Geoglossales</taxon>
        <taxon>Geoglossaceae</taxon>
        <taxon>Glutinoglossum</taxon>
    </lineage>
</organism>
<evidence type="ECO:0000313" key="5">
    <source>
        <dbReference type="EMBL" id="KAH0538822.1"/>
    </source>
</evidence>
<dbReference type="GO" id="GO:0003723">
    <property type="term" value="F:RNA binding"/>
    <property type="evidence" value="ECO:0007669"/>
    <property type="project" value="UniProtKB-UniRule"/>
</dbReference>
<accession>A0A9P8I4R3</accession>
<feature type="compositionally biased region" description="Polar residues" evidence="3">
    <location>
        <begin position="229"/>
        <end position="239"/>
    </location>
</feature>
<evidence type="ECO:0000256" key="1">
    <source>
        <dbReference type="ARBA" id="ARBA00006265"/>
    </source>
</evidence>
<feature type="compositionally biased region" description="Basic and acidic residues" evidence="3">
    <location>
        <begin position="102"/>
        <end position="111"/>
    </location>
</feature>
<feature type="compositionally biased region" description="Acidic residues" evidence="3">
    <location>
        <begin position="1"/>
        <end position="17"/>
    </location>
</feature>
<feature type="region of interest" description="Disordered" evidence="3">
    <location>
        <begin position="471"/>
        <end position="494"/>
    </location>
</feature>